<keyword evidence="2" id="KW-0479">Metal-binding</keyword>
<dbReference type="GO" id="GO:0005736">
    <property type="term" value="C:RNA polymerase I complex"/>
    <property type="evidence" value="ECO:0007669"/>
    <property type="project" value="TreeGrafter"/>
</dbReference>
<dbReference type="InterPro" id="IPR039747">
    <property type="entry name" value="RPABC4"/>
</dbReference>
<evidence type="ECO:0000256" key="3">
    <source>
        <dbReference type="ARBA" id="ARBA00022833"/>
    </source>
</evidence>
<dbReference type="PANTHER" id="PTHR12056:SF2">
    <property type="entry name" value="GEO11084P1"/>
    <property type="match status" value="1"/>
</dbReference>
<gene>
    <name evidence="6" type="ORF">LAQU0_S05e03884g</name>
</gene>
<dbReference type="GO" id="GO:0005666">
    <property type="term" value="C:RNA polymerase III complex"/>
    <property type="evidence" value="ECO:0007669"/>
    <property type="project" value="TreeGrafter"/>
</dbReference>
<accession>A0A0P1KR15</accession>
<dbReference type="Pfam" id="PF03604">
    <property type="entry name" value="Zn_ribbon_RPAB4"/>
    <property type="match status" value="1"/>
</dbReference>
<dbReference type="PANTHER" id="PTHR12056">
    <property type="entry name" value="DNA-DIRECTED RNA POLYMERASES I, II, AND III"/>
    <property type="match status" value="1"/>
</dbReference>
<evidence type="ECO:0000313" key="7">
    <source>
        <dbReference type="Proteomes" id="UP000236544"/>
    </source>
</evidence>
<keyword evidence="7" id="KW-1185">Reference proteome</keyword>
<organism evidence="6 7">
    <name type="scientific">Lachancea quebecensis</name>
    <dbReference type="NCBI Taxonomy" id="1654605"/>
    <lineage>
        <taxon>Eukaryota</taxon>
        <taxon>Fungi</taxon>
        <taxon>Dikarya</taxon>
        <taxon>Ascomycota</taxon>
        <taxon>Saccharomycotina</taxon>
        <taxon>Saccharomycetes</taxon>
        <taxon>Saccharomycetales</taxon>
        <taxon>Saccharomycetaceae</taxon>
        <taxon>Lachancea</taxon>
    </lineage>
</organism>
<dbReference type="GO" id="GO:0003899">
    <property type="term" value="F:DNA-directed RNA polymerase activity"/>
    <property type="evidence" value="ECO:0007669"/>
    <property type="project" value="InterPro"/>
</dbReference>
<dbReference type="OrthoDB" id="5585087at2759"/>
<dbReference type="InterPro" id="IPR029040">
    <property type="entry name" value="RPABC4/Spt4"/>
</dbReference>
<sequence>MSREGFQIPTNLDAAAAGTAAARTATLKYICAECSSKLSLSRTDPVRCKDCGHRILLKARTKRMVQFEAR</sequence>
<dbReference type="EMBL" id="LN890537">
    <property type="protein sequence ID" value="CUS22372.1"/>
    <property type="molecule type" value="Genomic_DNA"/>
</dbReference>
<dbReference type="Gene3D" id="2.20.28.30">
    <property type="entry name" value="RNA polymerase ii, chain L"/>
    <property type="match status" value="1"/>
</dbReference>
<dbReference type="InterPro" id="IPR006591">
    <property type="entry name" value="RNAP_P/RPABC4"/>
</dbReference>
<comment type="similarity">
    <text evidence="5">Belongs to the archaeal Rpo12/eukaryotic RPC10 RNA polymerase subunit family.</text>
</comment>
<dbReference type="AlphaFoldDB" id="A0A0P1KR15"/>
<dbReference type="SUPFAM" id="SSF63393">
    <property type="entry name" value="RNA polymerase subunits"/>
    <property type="match status" value="1"/>
</dbReference>
<dbReference type="GO" id="GO:0005665">
    <property type="term" value="C:RNA polymerase II, core complex"/>
    <property type="evidence" value="ECO:0007669"/>
    <property type="project" value="TreeGrafter"/>
</dbReference>
<evidence type="ECO:0000256" key="2">
    <source>
        <dbReference type="ARBA" id="ARBA00022723"/>
    </source>
</evidence>
<reference evidence="7" key="1">
    <citation type="submission" date="2015-10" db="EMBL/GenBank/DDBJ databases">
        <authorList>
            <person name="Devillers H."/>
        </authorList>
    </citation>
    <scope>NUCLEOTIDE SEQUENCE [LARGE SCALE GENOMIC DNA]</scope>
</reference>
<evidence type="ECO:0000313" key="6">
    <source>
        <dbReference type="EMBL" id="CUS22372.1"/>
    </source>
</evidence>
<keyword evidence="4" id="KW-0539">Nucleus</keyword>
<evidence type="ECO:0000256" key="1">
    <source>
        <dbReference type="ARBA" id="ARBA00004123"/>
    </source>
</evidence>
<proteinExistence type="inferred from homology"/>
<dbReference type="SMART" id="SM00659">
    <property type="entry name" value="RPOLCX"/>
    <property type="match status" value="1"/>
</dbReference>
<dbReference type="GO" id="GO:0008270">
    <property type="term" value="F:zinc ion binding"/>
    <property type="evidence" value="ECO:0007669"/>
    <property type="project" value="InterPro"/>
</dbReference>
<dbReference type="FunFam" id="2.20.28.30:FF:000003">
    <property type="entry name" value="DNA-directed RNA polymerases I, II, and III subunit RPABC4"/>
    <property type="match status" value="1"/>
</dbReference>
<dbReference type="GO" id="GO:0003677">
    <property type="term" value="F:DNA binding"/>
    <property type="evidence" value="ECO:0007669"/>
    <property type="project" value="InterPro"/>
</dbReference>
<evidence type="ECO:0000256" key="5">
    <source>
        <dbReference type="ARBA" id="ARBA00025770"/>
    </source>
</evidence>
<keyword evidence="3" id="KW-0862">Zinc</keyword>
<name>A0A0P1KR15_9SACH</name>
<dbReference type="GO" id="GO:0006351">
    <property type="term" value="P:DNA-templated transcription"/>
    <property type="evidence" value="ECO:0007669"/>
    <property type="project" value="InterPro"/>
</dbReference>
<evidence type="ECO:0000256" key="4">
    <source>
        <dbReference type="ARBA" id="ARBA00023242"/>
    </source>
</evidence>
<comment type="subcellular location">
    <subcellularLocation>
        <location evidence="1">Nucleus</location>
    </subcellularLocation>
</comment>
<dbReference type="Proteomes" id="UP000236544">
    <property type="component" value="Unassembled WGS sequence"/>
</dbReference>
<protein>
    <submittedName>
        <fullName evidence="6">LAQU0S05e03884g1_1</fullName>
    </submittedName>
</protein>